<accession>E1ZEQ0</accession>
<dbReference type="InterPro" id="IPR011706">
    <property type="entry name" value="Cu-oxidase_C"/>
</dbReference>
<dbReference type="Pfam" id="PF07732">
    <property type="entry name" value="Cu-oxidase_3"/>
    <property type="match status" value="1"/>
</dbReference>
<reference evidence="11 12" key="1">
    <citation type="journal article" date="2010" name="Plant Cell">
        <title>The Chlorella variabilis NC64A genome reveals adaptation to photosymbiosis, coevolution with viruses, and cryptic sex.</title>
        <authorList>
            <person name="Blanc G."/>
            <person name="Duncan G."/>
            <person name="Agarkova I."/>
            <person name="Borodovsky M."/>
            <person name="Gurnon J."/>
            <person name="Kuo A."/>
            <person name="Lindquist E."/>
            <person name="Lucas S."/>
            <person name="Pangilinan J."/>
            <person name="Polle J."/>
            <person name="Salamov A."/>
            <person name="Terry A."/>
            <person name="Yamada T."/>
            <person name="Dunigan D.D."/>
            <person name="Grigoriev I.V."/>
            <person name="Claverie J.M."/>
            <person name="Van Etten J.L."/>
        </authorList>
    </citation>
    <scope>NUCLEOTIDE SEQUENCE [LARGE SCALE GENOMIC DNA]</scope>
    <source>
        <strain evidence="11 12">NC64A</strain>
    </source>
</reference>
<feature type="compositionally biased region" description="Gly residues" evidence="6">
    <location>
        <begin position="549"/>
        <end position="558"/>
    </location>
</feature>
<feature type="domain" description="Plastocyanin-like" evidence="8">
    <location>
        <begin position="171"/>
        <end position="320"/>
    </location>
</feature>
<evidence type="ECO:0000256" key="5">
    <source>
        <dbReference type="ARBA" id="ARBA00023008"/>
    </source>
</evidence>
<dbReference type="InterPro" id="IPR001117">
    <property type="entry name" value="Cu-oxidase_2nd"/>
</dbReference>
<gene>
    <name evidence="11" type="ORF">CHLNCDRAFT_133977</name>
</gene>
<dbReference type="Proteomes" id="UP000008141">
    <property type="component" value="Unassembled WGS sequence"/>
</dbReference>
<sequence>MGVPRLRSPGVLALLLLHASLVHGAADGAAVTCPTLPADDAAIRLLLTAATYNESKTQTLAFNGTKWGPTLRLSLGQLYQIDVTNADIAGGTSVHWHGQHVANASWADGAQGLTQGAIPPGGTFSYRFAAGPAGTHWYHSHTHGQFGDGLRGALIVSGPADPSAQLYDADEHLLLLADVFSTPVAAQLAAQRRGGAGMAMCPGLDVSDAPWFAAEVNGESFATTGKAAVLTVRTGKRYRFRAVGGMSSWAVAVAVQRHNVTLIAVDGQPVQPAPAAALVLNSGERADFVLAADQPVGNYWINVTTLDGHNSPAILHYEGAPDPAADPAVSAGAYDAELGCLGSSLWGFEQTAALRAGPGVPPPPQESDRQLTLFLSFGGASAAPASFAQSAAQPDNPYGLPAAAAAAAALPANGSGCPAGNGSYCWSLNWNVFAMPPSLPIYAAAGSAPGNGGDASQAGQPASYSIALQQGEVVDLAMVNTGGMVHPMHLHGAAFWVLATGHGDVLTPGGALNATAAALNLRDPPLRDTAPVPPARMAPTMAGRVADGTGDGDIGSMGGEHDMHGMHGMDTSASEAGTVAAAEGGTDASAEGAATGHEGHDMGGGMASAAEASGSGHEGHGTGGSGMAGGAGMGHQHGTVASPDAQGYAVVRFVADNPGVWAFHCHIDLHSASGMMLYFVVEPQPAPANSSGGGGSSGGWYAPEGLECGGSHHVHAAAT</sequence>
<feature type="domain" description="Plastocyanin-like" evidence="9">
    <location>
        <begin position="458"/>
        <end position="536"/>
    </location>
</feature>
<evidence type="ECO:0000256" key="7">
    <source>
        <dbReference type="SAM" id="SignalP"/>
    </source>
</evidence>
<feature type="compositionally biased region" description="Gly residues" evidence="6">
    <location>
        <begin position="621"/>
        <end position="635"/>
    </location>
</feature>
<feature type="compositionally biased region" description="Low complexity" evidence="6">
    <location>
        <begin position="568"/>
        <end position="588"/>
    </location>
</feature>
<keyword evidence="5" id="KW-0186">Copper</keyword>
<dbReference type="InterPro" id="IPR011707">
    <property type="entry name" value="Cu-oxidase-like_N"/>
</dbReference>
<dbReference type="STRING" id="554065.E1ZEQ0"/>
<dbReference type="PROSITE" id="PS00080">
    <property type="entry name" value="MULTICOPPER_OXIDASE2"/>
    <property type="match status" value="1"/>
</dbReference>
<dbReference type="GeneID" id="17354960"/>
<dbReference type="RefSeq" id="XP_005847639.1">
    <property type="nucleotide sequence ID" value="XM_005847577.1"/>
</dbReference>
<keyword evidence="4" id="KW-0560">Oxidoreductase</keyword>
<dbReference type="Gene3D" id="2.60.40.420">
    <property type="entry name" value="Cupredoxins - blue copper proteins"/>
    <property type="match status" value="3"/>
</dbReference>
<dbReference type="GO" id="GO:0016491">
    <property type="term" value="F:oxidoreductase activity"/>
    <property type="evidence" value="ECO:0007669"/>
    <property type="project" value="UniProtKB-KW"/>
</dbReference>
<dbReference type="InterPro" id="IPR002355">
    <property type="entry name" value="Cu_oxidase_Cu_BS"/>
</dbReference>
<organism evidence="12">
    <name type="scientific">Chlorella variabilis</name>
    <name type="common">Green alga</name>
    <dbReference type="NCBI Taxonomy" id="554065"/>
    <lineage>
        <taxon>Eukaryota</taxon>
        <taxon>Viridiplantae</taxon>
        <taxon>Chlorophyta</taxon>
        <taxon>core chlorophytes</taxon>
        <taxon>Trebouxiophyceae</taxon>
        <taxon>Chlorellales</taxon>
        <taxon>Chlorellaceae</taxon>
        <taxon>Chlorella clade</taxon>
        <taxon>Chlorella</taxon>
    </lineage>
</organism>
<dbReference type="CDD" id="cd04206">
    <property type="entry name" value="CuRO_1_LCC_like"/>
    <property type="match status" value="1"/>
</dbReference>
<dbReference type="Pfam" id="PF07731">
    <property type="entry name" value="Cu-oxidase_2"/>
    <property type="match status" value="2"/>
</dbReference>
<evidence type="ECO:0000256" key="1">
    <source>
        <dbReference type="ARBA" id="ARBA00001935"/>
    </source>
</evidence>
<keyword evidence="7" id="KW-0732">Signal</keyword>
<protein>
    <recommendedName>
        <fullName evidence="13">Multicopper oxidase</fullName>
    </recommendedName>
</protein>
<dbReference type="KEGG" id="cvr:CHLNCDRAFT_133977"/>
<comment type="cofactor">
    <cofactor evidence="1">
        <name>Cu cation</name>
        <dbReference type="ChEBI" id="CHEBI:23378"/>
    </cofactor>
</comment>
<dbReference type="EMBL" id="GL433844">
    <property type="protein sequence ID" value="EFN55537.1"/>
    <property type="molecule type" value="Genomic_DNA"/>
</dbReference>
<feature type="signal peptide" evidence="7">
    <location>
        <begin position="1"/>
        <end position="24"/>
    </location>
</feature>
<dbReference type="PANTHER" id="PTHR11709:SF394">
    <property type="entry name" value="FI03373P-RELATED"/>
    <property type="match status" value="1"/>
</dbReference>
<dbReference type="PANTHER" id="PTHR11709">
    <property type="entry name" value="MULTI-COPPER OXIDASE"/>
    <property type="match status" value="1"/>
</dbReference>
<dbReference type="OrthoDB" id="2121828at2759"/>
<dbReference type="InterPro" id="IPR008972">
    <property type="entry name" value="Cupredoxin"/>
</dbReference>
<evidence type="ECO:0000256" key="3">
    <source>
        <dbReference type="ARBA" id="ARBA00022723"/>
    </source>
</evidence>
<dbReference type="Pfam" id="PF00394">
    <property type="entry name" value="Cu-oxidase"/>
    <property type="match status" value="1"/>
</dbReference>
<dbReference type="FunFam" id="2.60.40.420:FF:000045">
    <property type="entry name" value="Laccase 2"/>
    <property type="match status" value="1"/>
</dbReference>
<evidence type="ECO:0000256" key="4">
    <source>
        <dbReference type="ARBA" id="ARBA00023002"/>
    </source>
</evidence>
<evidence type="ECO:0008006" key="13">
    <source>
        <dbReference type="Google" id="ProtNLM"/>
    </source>
</evidence>
<proteinExistence type="inferred from homology"/>
<feature type="region of interest" description="Disordered" evidence="6">
    <location>
        <begin position="530"/>
        <end position="639"/>
    </location>
</feature>
<feature type="domain" description="Plastocyanin-like" evidence="9">
    <location>
        <begin position="644"/>
        <end position="684"/>
    </location>
</feature>
<keyword evidence="3" id="KW-0479">Metal-binding</keyword>
<name>E1ZEQ0_CHLVA</name>
<dbReference type="AlphaFoldDB" id="E1ZEQ0"/>
<feature type="chain" id="PRO_5003155687" description="Multicopper oxidase" evidence="7">
    <location>
        <begin position="25"/>
        <end position="719"/>
    </location>
</feature>
<comment type="similarity">
    <text evidence="2">Belongs to the multicopper oxidase family.</text>
</comment>
<evidence type="ECO:0000313" key="12">
    <source>
        <dbReference type="Proteomes" id="UP000008141"/>
    </source>
</evidence>
<evidence type="ECO:0000259" key="9">
    <source>
        <dbReference type="Pfam" id="PF07731"/>
    </source>
</evidence>
<dbReference type="OMA" id="HANDSSH"/>
<evidence type="ECO:0000259" key="10">
    <source>
        <dbReference type="Pfam" id="PF07732"/>
    </source>
</evidence>
<feature type="domain" description="Plastocyanin-like" evidence="10">
    <location>
        <begin position="52"/>
        <end position="159"/>
    </location>
</feature>
<dbReference type="InterPro" id="IPR045087">
    <property type="entry name" value="Cu-oxidase_fam"/>
</dbReference>
<dbReference type="SUPFAM" id="SSF49503">
    <property type="entry name" value="Cupredoxins"/>
    <property type="match status" value="4"/>
</dbReference>
<dbReference type="eggNOG" id="KOG1263">
    <property type="taxonomic scope" value="Eukaryota"/>
</dbReference>
<dbReference type="InParanoid" id="E1ZEQ0"/>
<evidence type="ECO:0000259" key="8">
    <source>
        <dbReference type="Pfam" id="PF00394"/>
    </source>
</evidence>
<dbReference type="GO" id="GO:0005507">
    <property type="term" value="F:copper ion binding"/>
    <property type="evidence" value="ECO:0007669"/>
    <property type="project" value="InterPro"/>
</dbReference>
<keyword evidence="12" id="KW-1185">Reference proteome</keyword>
<evidence type="ECO:0000256" key="2">
    <source>
        <dbReference type="ARBA" id="ARBA00010609"/>
    </source>
</evidence>
<evidence type="ECO:0000256" key="6">
    <source>
        <dbReference type="SAM" id="MobiDB-lite"/>
    </source>
</evidence>
<evidence type="ECO:0000313" key="11">
    <source>
        <dbReference type="EMBL" id="EFN55537.1"/>
    </source>
</evidence>